<dbReference type="OrthoDB" id="5522061at2759"/>
<dbReference type="RefSeq" id="XP_033461128.1">
    <property type="nucleotide sequence ID" value="XM_033604420.1"/>
</dbReference>
<dbReference type="GeneID" id="54362220"/>
<dbReference type="InterPro" id="IPR049545">
    <property type="entry name" value="Gta3_dom"/>
</dbReference>
<reference evidence="3" key="3">
    <citation type="submission" date="2025-08" db="UniProtKB">
        <authorList>
            <consortium name="RefSeq"/>
        </authorList>
    </citation>
    <scope>IDENTIFICATION</scope>
    <source>
        <strain evidence="3">CBS 342.82</strain>
    </source>
</reference>
<gene>
    <name evidence="3" type="ORF">K489DRAFT_378486</name>
</gene>
<evidence type="ECO:0000313" key="3">
    <source>
        <dbReference type="RefSeq" id="XP_033461128.1"/>
    </source>
</evidence>
<dbReference type="Pfam" id="PF20978">
    <property type="entry name" value="Gta3"/>
    <property type="match status" value="1"/>
</dbReference>
<dbReference type="GO" id="GO:0006450">
    <property type="term" value="P:regulation of translational fidelity"/>
    <property type="evidence" value="ECO:0007669"/>
    <property type="project" value="InterPro"/>
</dbReference>
<protein>
    <recommendedName>
        <fullName evidence="1">Glutamyl-tRNA amidotransferase complex subunit Gta3 domain-containing protein</fullName>
    </recommendedName>
</protein>
<reference evidence="3" key="2">
    <citation type="submission" date="2020-04" db="EMBL/GenBank/DDBJ databases">
        <authorList>
            <consortium name="NCBI Genome Project"/>
        </authorList>
    </citation>
    <scope>NUCLEOTIDE SEQUENCE</scope>
    <source>
        <strain evidence="3">CBS 342.82</strain>
    </source>
</reference>
<feature type="domain" description="Glutamyl-tRNA amidotransferase complex subunit Gta3" evidence="1">
    <location>
        <begin position="64"/>
        <end position="118"/>
    </location>
</feature>
<dbReference type="GO" id="GO:0005739">
    <property type="term" value="C:mitochondrion"/>
    <property type="evidence" value="ECO:0007669"/>
    <property type="project" value="TreeGrafter"/>
</dbReference>
<accession>A0A6J3MB90</accession>
<sequence length="193" mass="21466">MPHAAATGWNYVSAMAVRHARIRTRRFATSLRTQSGINAPEAILAKPSWSVAALLSPHHGSSRPPAVTTQQLHHLLRLSALPPPRNDEEEREMLATLSSQLRFVQEVQNADTTGVEPLQSLRDETAAGEQEAEIGLSTLEKALAQEDIRGTHHRRVRRRAAPSNVEQDETWDVIGAARRRVGPYFFVEGEDKK</sequence>
<dbReference type="InterPro" id="IPR036113">
    <property type="entry name" value="Asp/Glu-ADT_sf_sub_c"/>
</dbReference>
<evidence type="ECO:0000313" key="2">
    <source>
        <dbReference type="Proteomes" id="UP000504637"/>
    </source>
</evidence>
<reference evidence="3" key="1">
    <citation type="submission" date="2020-01" db="EMBL/GenBank/DDBJ databases">
        <authorList>
            <consortium name="DOE Joint Genome Institute"/>
            <person name="Haridas S."/>
            <person name="Albert R."/>
            <person name="Binder M."/>
            <person name="Bloem J."/>
            <person name="Labutti K."/>
            <person name="Salamov A."/>
            <person name="Andreopoulos B."/>
            <person name="Baker S.E."/>
            <person name="Barry K."/>
            <person name="Bills G."/>
            <person name="Bluhm B.H."/>
            <person name="Cannon C."/>
            <person name="Castanera R."/>
            <person name="Culley D.E."/>
            <person name="Daum C."/>
            <person name="Ezra D."/>
            <person name="Gonzalez J.B."/>
            <person name="Henrissat B."/>
            <person name="Kuo A."/>
            <person name="Liang C."/>
            <person name="Lipzen A."/>
            <person name="Lutzoni F."/>
            <person name="Magnuson J."/>
            <person name="Mondo S."/>
            <person name="Nolan M."/>
            <person name="Ohm R."/>
            <person name="Pangilinan J."/>
            <person name="Park H.-J."/>
            <person name="Ramirez L."/>
            <person name="Alfaro M."/>
            <person name="Sun H."/>
            <person name="Tritt A."/>
            <person name="Yoshinaga Y."/>
            <person name="Zwiers L.-H."/>
            <person name="Turgeon B.G."/>
            <person name="Goodwin S.B."/>
            <person name="Spatafora J.W."/>
            <person name="Crous P.W."/>
            <person name="Grigoriev I.V."/>
        </authorList>
    </citation>
    <scope>NUCLEOTIDE SEQUENCE</scope>
    <source>
        <strain evidence="3">CBS 342.82</strain>
    </source>
</reference>
<name>A0A6J3MB90_9PEZI</name>
<evidence type="ECO:0000259" key="1">
    <source>
        <dbReference type="Pfam" id="PF20978"/>
    </source>
</evidence>
<dbReference type="GO" id="GO:0070681">
    <property type="term" value="P:glutaminyl-tRNAGln biosynthesis via transamidation"/>
    <property type="evidence" value="ECO:0007669"/>
    <property type="project" value="TreeGrafter"/>
</dbReference>
<organism evidence="3">
    <name type="scientific">Dissoconium aciculare CBS 342.82</name>
    <dbReference type="NCBI Taxonomy" id="1314786"/>
    <lineage>
        <taxon>Eukaryota</taxon>
        <taxon>Fungi</taxon>
        <taxon>Dikarya</taxon>
        <taxon>Ascomycota</taxon>
        <taxon>Pezizomycotina</taxon>
        <taxon>Dothideomycetes</taxon>
        <taxon>Dothideomycetidae</taxon>
        <taxon>Mycosphaerellales</taxon>
        <taxon>Dissoconiaceae</taxon>
        <taxon>Dissoconium</taxon>
    </lineage>
</organism>
<keyword evidence="2" id="KW-1185">Reference proteome</keyword>
<dbReference type="Proteomes" id="UP000504637">
    <property type="component" value="Unplaced"/>
</dbReference>
<dbReference type="GO" id="GO:0032543">
    <property type="term" value="P:mitochondrial translation"/>
    <property type="evidence" value="ECO:0007669"/>
    <property type="project" value="TreeGrafter"/>
</dbReference>
<dbReference type="GO" id="GO:0030956">
    <property type="term" value="C:glutamyl-tRNA(Gln) amidotransferase complex"/>
    <property type="evidence" value="ECO:0007669"/>
    <property type="project" value="TreeGrafter"/>
</dbReference>
<dbReference type="SUPFAM" id="SSF141000">
    <property type="entry name" value="Glu-tRNAGln amidotransferase C subunit"/>
    <property type="match status" value="1"/>
</dbReference>
<proteinExistence type="predicted"/>
<dbReference type="PANTHER" id="PTHR15004">
    <property type="entry name" value="GLUTAMYL-TRNA(GLN) AMIDOTRANSFERASE SUBUNIT C, MITOCHONDRIAL"/>
    <property type="match status" value="1"/>
</dbReference>
<dbReference type="AlphaFoldDB" id="A0A6J3MB90"/>
<dbReference type="PANTHER" id="PTHR15004:SF0">
    <property type="entry name" value="GLUTAMYL-TRNA(GLN) AMIDOTRANSFERASE SUBUNIT C, MITOCHONDRIAL"/>
    <property type="match status" value="1"/>
</dbReference>
<dbReference type="InterPro" id="IPR003837">
    <property type="entry name" value="GatC"/>
</dbReference>